<dbReference type="Pfam" id="PF01753">
    <property type="entry name" value="zf-MYND"/>
    <property type="match status" value="1"/>
</dbReference>
<dbReference type="Proteomes" id="UP000054558">
    <property type="component" value="Unassembled WGS sequence"/>
</dbReference>
<accession>A0A1Y1HZ10</accession>
<keyword evidence="7" id="KW-1185">Reference proteome</keyword>
<feature type="domain" description="MYND-type" evidence="5">
    <location>
        <begin position="813"/>
        <end position="857"/>
    </location>
</feature>
<dbReference type="InterPro" id="IPR044508">
    <property type="entry name" value="At5g50450/At1g67340-like"/>
</dbReference>
<gene>
    <name evidence="6" type="ORF">KFL_001310040</name>
</gene>
<dbReference type="EMBL" id="DF237080">
    <property type="protein sequence ID" value="GAQ82972.1"/>
    <property type="molecule type" value="Genomic_DNA"/>
</dbReference>
<keyword evidence="2 4" id="KW-0863">Zinc-finger</keyword>
<name>A0A1Y1HZ10_KLENI</name>
<dbReference type="OrthoDB" id="432970at2759"/>
<keyword evidence="3" id="KW-0862">Zinc</keyword>
<protein>
    <recommendedName>
        <fullName evidence="5">MYND-type domain-containing protein</fullName>
    </recommendedName>
</protein>
<dbReference type="SUPFAM" id="SSF144232">
    <property type="entry name" value="HIT/MYND zinc finger-like"/>
    <property type="match status" value="1"/>
</dbReference>
<organism evidence="6 7">
    <name type="scientific">Klebsormidium nitens</name>
    <name type="common">Green alga</name>
    <name type="synonym">Ulothrix nitens</name>
    <dbReference type="NCBI Taxonomy" id="105231"/>
    <lineage>
        <taxon>Eukaryota</taxon>
        <taxon>Viridiplantae</taxon>
        <taxon>Streptophyta</taxon>
        <taxon>Klebsormidiophyceae</taxon>
        <taxon>Klebsormidiales</taxon>
        <taxon>Klebsormidiaceae</taxon>
        <taxon>Klebsormidium</taxon>
    </lineage>
</organism>
<evidence type="ECO:0000259" key="5">
    <source>
        <dbReference type="PROSITE" id="PS50865"/>
    </source>
</evidence>
<evidence type="ECO:0000256" key="4">
    <source>
        <dbReference type="PROSITE-ProRule" id="PRU00134"/>
    </source>
</evidence>
<evidence type="ECO:0000256" key="2">
    <source>
        <dbReference type="ARBA" id="ARBA00022771"/>
    </source>
</evidence>
<dbReference type="Gene3D" id="6.10.140.2220">
    <property type="match status" value="1"/>
</dbReference>
<dbReference type="AlphaFoldDB" id="A0A1Y1HZ10"/>
<evidence type="ECO:0000256" key="3">
    <source>
        <dbReference type="ARBA" id="ARBA00022833"/>
    </source>
</evidence>
<sequence length="868" mass="96519">MASSAQVPASSPASRFVKAVEEGKPWIAVDDLCHLLDPINPGNGFSEQDWKVAELKSTKAFRKVLRFVNDDDAVRALLSVLTSSHRGSHADCIKLLWCISGLSLVPKFAKQLTDCGAADALANICPHHLGLSQPGLLSAAEWERGEFFPVTRLYLELIEFLLKNSPGFAAGAFEHRLFSRLMRLSVLDPHLLPRLSPKAVGAGVAYAQRLLHTFFVFFEVKLTNQVLAEVTLSELGTWLDRHWAFTAVVQRILPPTEAKSFVTFAGTTIYFTLTLLCSRNEERELFTPAQLARVRGRVERCLELQGPPGKPEFREMVEDCLRMMDTGQMNQPSPFDTSNFFTPPAPGEPSRQARAHRLLASLGPSASHKKGRLRELVDVVVSSKWVHSDGEELTRGGALWTLFRLLETDVAKLERQRARPGPSRTGLVLRAMSSILGVGTELLLRSALFRTESPDGLEGFGPRLLEWALPTFESLAPINRADVLQVLFASFQTFPRAKWAARHKLVGLPLRVLQEPVENFIFGRLVWMCLASLVLFLPDYNPQVVAQMDACERTFLRRGALMAAGDEYRALIDTLAAEIDGGRATWPPEARAGDVTVEAIRVFNRATLRKVDHKSACCEAATVFLSTFRDPAVLEQCLLPAVEAVIPLVRKTHGEFAEGVWDGGVHLGPSPVEDDPLETSLRAGLSLKHGLRLAEAIFERAAEAKLEVGERTLWRVRTEALQTLTSVLGLLLTSHRAHPSERAPFLRKVGEAGGVELTAEILRKEPRVRLALATCHRDNNATLLKEWVPGMLELARDLWDELAAEFWFLECSNKKCERDMVETVRKTFKRCSGCQKAQYCSKDCQLRHWKHGHKADCRKVAQSAAPGN</sequence>
<dbReference type="PANTHER" id="PTHR46758">
    <property type="entry name" value="MYND DOMAIN-CONTAINING"/>
    <property type="match status" value="1"/>
</dbReference>
<dbReference type="PROSITE" id="PS50865">
    <property type="entry name" value="ZF_MYND_2"/>
    <property type="match status" value="1"/>
</dbReference>
<reference evidence="6 7" key="1">
    <citation type="journal article" date="2014" name="Nat. Commun.">
        <title>Klebsormidium flaccidum genome reveals primary factors for plant terrestrial adaptation.</title>
        <authorList>
            <person name="Hori K."/>
            <person name="Maruyama F."/>
            <person name="Fujisawa T."/>
            <person name="Togashi T."/>
            <person name="Yamamoto N."/>
            <person name="Seo M."/>
            <person name="Sato S."/>
            <person name="Yamada T."/>
            <person name="Mori H."/>
            <person name="Tajima N."/>
            <person name="Moriyama T."/>
            <person name="Ikeuchi M."/>
            <person name="Watanabe M."/>
            <person name="Wada H."/>
            <person name="Kobayashi K."/>
            <person name="Saito M."/>
            <person name="Masuda T."/>
            <person name="Sasaki-Sekimoto Y."/>
            <person name="Mashiguchi K."/>
            <person name="Awai K."/>
            <person name="Shimojima M."/>
            <person name="Masuda S."/>
            <person name="Iwai M."/>
            <person name="Nobusawa T."/>
            <person name="Narise T."/>
            <person name="Kondo S."/>
            <person name="Saito H."/>
            <person name="Sato R."/>
            <person name="Murakawa M."/>
            <person name="Ihara Y."/>
            <person name="Oshima-Yamada Y."/>
            <person name="Ohtaka K."/>
            <person name="Satoh M."/>
            <person name="Sonobe K."/>
            <person name="Ishii M."/>
            <person name="Ohtani R."/>
            <person name="Kanamori-Sato M."/>
            <person name="Honoki R."/>
            <person name="Miyazaki D."/>
            <person name="Mochizuki H."/>
            <person name="Umetsu J."/>
            <person name="Higashi K."/>
            <person name="Shibata D."/>
            <person name="Kamiya Y."/>
            <person name="Sato N."/>
            <person name="Nakamura Y."/>
            <person name="Tabata S."/>
            <person name="Ida S."/>
            <person name="Kurokawa K."/>
            <person name="Ohta H."/>
        </authorList>
    </citation>
    <scope>NUCLEOTIDE SEQUENCE [LARGE SCALE GENOMIC DNA]</scope>
    <source>
        <strain evidence="6 7">NIES-2285</strain>
    </source>
</reference>
<proteinExistence type="predicted"/>
<dbReference type="GO" id="GO:0008270">
    <property type="term" value="F:zinc ion binding"/>
    <property type="evidence" value="ECO:0007669"/>
    <property type="project" value="UniProtKB-KW"/>
</dbReference>
<dbReference type="InterPro" id="IPR002893">
    <property type="entry name" value="Znf_MYND"/>
</dbReference>
<evidence type="ECO:0000313" key="6">
    <source>
        <dbReference type="EMBL" id="GAQ82972.1"/>
    </source>
</evidence>
<evidence type="ECO:0000313" key="7">
    <source>
        <dbReference type="Proteomes" id="UP000054558"/>
    </source>
</evidence>
<keyword evidence="1" id="KW-0479">Metal-binding</keyword>
<evidence type="ECO:0000256" key="1">
    <source>
        <dbReference type="ARBA" id="ARBA00022723"/>
    </source>
</evidence>
<dbReference type="PANTHER" id="PTHR46758:SF2">
    <property type="entry name" value="OJ1485_B09.11 PROTEIN"/>
    <property type="match status" value="1"/>
</dbReference>